<keyword evidence="2" id="KW-1185">Reference proteome</keyword>
<feature type="signal peptide" evidence="1">
    <location>
        <begin position="1"/>
        <end position="16"/>
    </location>
</feature>
<protein>
    <submittedName>
        <fullName evidence="3">Outer membrane efflux protein</fullName>
    </submittedName>
</protein>
<dbReference type="AlphaFoldDB" id="A0A1I7XTF8"/>
<dbReference type="WBParaSite" id="Hba_21105">
    <property type="protein sequence ID" value="Hba_21105"/>
    <property type="gene ID" value="Hba_21105"/>
</dbReference>
<name>A0A1I7XTF8_HETBA</name>
<evidence type="ECO:0000313" key="3">
    <source>
        <dbReference type="WBParaSite" id="Hba_21105"/>
    </source>
</evidence>
<keyword evidence="1" id="KW-0732">Signal</keyword>
<accession>A0A1I7XTF8</accession>
<feature type="chain" id="PRO_5009311455" evidence="1">
    <location>
        <begin position="17"/>
        <end position="160"/>
    </location>
</feature>
<evidence type="ECO:0000313" key="2">
    <source>
        <dbReference type="Proteomes" id="UP000095283"/>
    </source>
</evidence>
<dbReference type="Proteomes" id="UP000095283">
    <property type="component" value="Unplaced"/>
</dbReference>
<evidence type="ECO:0000256" key="1">
    <source>
        <dbReference type="SAM" id="SignalP"/>
    </source>
</evidence>
<organism evidence="2 3">
    <name type="scientific">Heterorhabditis bacteriophora</name>
    <name type="common">Entomopathogenic nematode worm</name>
    <dbReference type="NCBI Taxonomy" id="37862"/>
    <lineage>
        <taxon>Eukaryota</taxon>
        <taxon>Metazoa</taxon>
        <taxon>Ecdysozoa</taxon>
        <taxon>Nematoda</taxon>
        <taxon>Chromadorea</taxon>
        <taxon>Rhabditida</taxon>
        <taxon>Rhabditina</taxon>
        <taxon>Rhabditomorpha</taxon>
        <taxon>Strongyloidea</taxon>
        <taxon>Heterorhabditidae</taxon>
        <taxon>Heterorhabditis</taxon>
    </lineage>
</organism>
<sequence>MIRLFILFFHFTQGISQEFSLYEKLADLNAESQRILSDYQRRGRIVTPQIRSRIVTFMLEVIPIESEVNRADDPILRKKMNLIISRIEKGMRIAYPRLKMDLMRLVSGLLSPVFTPFFLMQPVTLQQEPLTPPPPWFVSDLINTRNQWDYTDTLYNFAEN</sequence>
<proteinExistence type="predicted"/>
<reference evidence="3" key="1">
    <citation type="submission" date="2016-11" db="UniProtKB">
        <authorList>
            <consortium name="WormBaseParasite"/>
        </authorList>
    </citation>
    <scope>IDENTIFICATION</scope>
</reference>